<dbReference type="PIR" id="F70464">
    <property type="entry name" value="F70464"/>
</dbReference>
<dbReference type="OrthoDB" id="9804872at2"/>
<protein>
    <recommendedName>
        <fullName evidence="2">Transglutaminase-like domain-containing protein</fullName>
    </recommendedName>
</protein>
<dbReference type="InParanoid" id="O67746"/>
<keyword evidence="1" id="KW-1133">Transmembrane helix</keyword>
<feature type="transmembrane region" description="Helical" evidence="1">
    <location>
        <begin position="28"/>
        <end position="52"/>
    </location>
</feature>
<dbReference type="InterPro" id="IPR052901">
    <property type="entry name" value="Bact_TGase-like"/>
</dbReference>
<dbReference type="GO" id="GO:0003810">
    <property type="term" value="F:protein-glutamine gamma-glutamyltransferase activity"/>
    <property type="evidence" value="ECO:0000318"/>
    <property type="project" value="GO_Central"/>
</dbReference>
<organism evidence="3 4">
    <name type="scientific">Aquifex aeolicus (strain VF5)</name>
    <dbReference type="NCBI Taxonomy" id="224324"/>
    <lineage>
        <taxon>Bacteria</taxon>
        <taxon>Pseudomonadati</taxon>
        <taxon>Aquificota</taxon>
        <taxon>Aquificia</taxon>
        <taxon>Aquificales</taxon>
        <taxon>Aquificaceae</taxon>
        <taxon>Aquifex</taxon>
    </lineage>
</organism>
<dbReference type="SMART" id="SM00460">
    <property type="entry name" value="TGc"/>
    <property type="match status" value="1"/>
</dbReference>
<dbReference type="HOGENOM" id="CLU_012397_2_1_0"/>
<keyword evidence="4" id="KW-1185">Reference proteome</keyword>
<dbReference type="Pfam" id="PF01841">
    <property type="entry name" value="Transglut_core"/>
    <property type="match status" value="1"/>
</dbReference>
<dbReference type="Pfam" id="PF11992">
    <property type="entry name" value="TgpA_N"/>
    <property type="match status" value="1"/>
</dbReference>
<name>O67746_AQUAE</name>
<reference evidence="3 4" key="1">
    <citation type="journal article" date="1998" name="Nature">
        <title>The complete genome of the hyperthermophilic bacterium Aquifex aeolicus.</title>
        <authorList>
            <person name="Deckert G."/>
            <person name="Warren P.V."/>
            <person name="Gaasterland T."/>
            <person name="Young W.G."/>
            <person name="Lenox A.L."/>
            <person name="Graham D.E."/>
            <person name="Overbeek R."/>
            <person name="Snead M.A."/>
            <person name="Keller M."/>
            <person name="Aujay M."/>
            <person name="Huber R."/>
            <person name="Feldman R.A."/>
            <person name="Short J.M."/>
            <person name="Olson G.J."/>
            <person name="Swanson R.V."/>
        </authorList>
    </citation>
    <scope>NUCLEOTIDE SEQUENCE [LARGE SCALE GENOMIC DNA]</scope>
    <source>
        <strain evidence="3 4">VF5</strain>
    </source>
</reference>
<dbReference type="InterPro" id="IPR021878">
    <property type="entry name" value="TgpA_N"/>
</dbReference>
<accession>O67746</accession>
<dbReference type="PANTHER" id="PTHR42736">
    <property type="entry name" value="PROTEIN-GLUTAMINE GAMMA-GLUTAMYLTRANSFERASE"/>
    <property type="match status" value="1"/>
</dbReference>
<dbReference type="KEGG" id="aae:aq_1912"/>
<sequence length="485" mass="56933">MLLGVILLILINFYRALGDRPLDKEFIKHLTFISLGFTLSTFVFSWFFFVILPRANQPLFDLFSQKKAGLISGISEEVELGKVGEIQLDRTVVLRVFGLEFKEKPYWRVSVLDTFTGEKWVKRVKIKESELTFPRGKKYTIILEPTYENYLPLLDYPVKIQKVEGTNEKPVRFKGGFYEFQKPVTKPLRITAYYKEEPPGDKPLPIYTHLPPDIPESVRDLAKRLQRGAKSNEEKIERVKEFFKNNGFKYTLKLEHAGGNPLEEFLFKTKRGNCEYFASATAVLLRLMDVPTRLVSGFYGAMKNEYGNYYIVINAMAHVWVEAYDGKKWVRVDTTPPYVPEGVREVSKLALFYDALITFWYNNVVNFNTQKQRKVFTDTVKTVKEILNEIKENPIILFVPVIAYILFSLVKSFRKTPENLYRRLLQRLKKYGIHAKLPEEVLEKTKGMEIYPYVKFVVRTYQRWKYSKVKDKEELREAYRVLKKI</sequence>
<evidence type="ECO:0000313" key="4">
    <source>
        <dbReference type="Proteomes" id="UP000000798"/>
    </source>
</evidence>
<evidence type="ECO:0000259" key="2">
    <source>
        <dbReference type="SMART" id="SM00460"/>
    </source>
</evidence>
<evidence type="ECO:0000313" key="3">
    <source>
        <dbReference type="EMBL" id="AAC07717.1"/>
    </source>
</evidence>
<dbReference type="RefSeq" id="WP_010881250.1">
    <property type="nucleotide sequence ID" value="NC_000918.1"/>
</dbReference>
<dbReference type="SMR" id="O67746"/>
<keyword evidence="1" id="KW-0812">Transmembrane</keyword>
<dbReference type="AlphaFoldDB" id="O67746"/>
<dbReference type="eggNOG" id="COG1305">
    <property type="taxonomic scope" value="Bacteria"/>
</dbReference>
<keyword evidence="1" id="KW-0472">Membrane</keyword>
<dbReference type="EMBL" id="AE000657">
    <property type="protein sequence ID" value="AAC07717.1"/>
    <property type="molecule type" value="Genomic_DNA"/>
</dbReference>
<gene>
    <name evidence="3" type="ordered locus">aq_1912</name>
</gene>
<feature type="transmembrane region" description="Helical" evidence="1">
    <location>
        <begin position="395"/>
        <end position="413"/>
    </location>
</feature>
<dbReference type="InterPro" id="IPR038765">
    <property type="entry name" value="Papain-like_cys_pep_sf"/>
</dbReference>
<dbReference type="PANTHER" id="PTHR42736:SF1">
    <property type="entry name" value="PROTEIN-GLUTAMINE GAMMA-GLUTAMYLTRANSFERASE"/>
    <property type="match status" value="1"/>
</dbReference>
<dbReference type="STRING" id="224324.aq_1912"/>
<evidence type="ECO:0000256" key="1">
    <source>
        <dbReference type="SAM" id="Phobius"/>
    </source>
</evidence>
<dbReference type="Proteomes" id="UP000000798">
    <property type="component" value="Chromosome"/>
</dbReference>
<dbReference type="InterPro" id="IPR002931">
    <property type="entry name" value="Transglutaminase-like"/>
</dbReference>
<dbReference type="SUPFAM" id="SSF54001">
    <property type="entry name" value="Cysteine proteinases"/>
    <property type="match status" value="1"/>
</dbReference>
<dbReference type="Gene3D" id="3.10.620.30">
    <property type="match status" value="1"/>
</dbReference>
<feature type="domain" description="Transglutaminase-like" evidence="2">
    <location>
        <begin position="266"/>
        <end position="336"/>
    </location>
</feature>
<proteinExistence type="predicted"/>
<dbReference type="EnsemblBacteria" id="AAC07717">
    <property type="protein sequence ID" value="AAC07717"/>
    <property type="gene ID" value="aq_1912"/>
</dbReference>